<dbReference type="PANTHER" id="PTHR43800:SF1">
    <property type="entry name" value="PEPTIDYL-LYSINE N-ACETYLTRANSFERASE YJAB"/>
    <property type="match status" value="1"/>
</dbReference>
<dbReference type="Proteomes" id="UP000189677">
    <property type="component" value="Chromosome"/>
</dbReference>
<sequence length="176" mass="19569">MTGWVAVQTNTLTVRRAVPADASDISGLWLRSFAAALPSVTRPHSEQRVHAWIRDIVLPTQETWVATVEETVVGMMVIEGGEIDQLYLDPDHRGCGIGDRLLNLAKRRRPGGLSLWTFQVNGPARRFYERHGFVPVEKTDGRGNEENEPDVRYSWHPEPGRGGIPGPAKEPDPAAR</sequence>
<feature type="region of interest" description="Disordered" evidence="3">
    <location>
        <begin position="136"/>
        <end position="176"/>
    </location>
</feature>
<dbReference type="GO" id="GO:0016747">
    <property type="term" value="F:acyltransferase activity, transferring groups other than amino-acyl groups"/>
    <property type="evidence" value="ECO:0007669"/>
    <property type="project" value="InterPro"/>
</dbReference>
<reference evidence="5 6" key="1">
    <citation type="submission" date="2016-11" db="EMBL/GenBank/DDBJ databases">
        <title>Complete genome sequence of Streptomyces niveus SCSIO 3406.</title>
        <authorList>
            <person name="Zhu Q."/>
            <person name="Cheng W."/>
            <person name="Song Y."/>
            <person name="Li Q."/>
            <person name="Ju J."/>
        </authorList>
    </citation>
    <scope>NUCLEOTIDE SEQUENCE [LARGE SCALE GENOMIC DNA]</scope>
    <source>
        <strain evidence="5 6">SCSIO 3406</strain>
    </source>
</reference>
<evidence type="ECO:0000256" key="3">
    <source>
        <dbReference type="SAM" id="MobiDB-lite"/>
    </source>
</evidence>
<evidence type="ECO:0000256" key="1">
    <source>
        <dbReference type="ARBA" id="ARBA00022679"/>
    </source>
</evidence>
<keyword evidence="2" id="KW-0012">Acyltransferase</keyword>
<dbReference type="KEGG" id="snw:BBN63_33120"/>
<accession>A0A1U9R256</accession>
<feature type="domain" description="N-acetyltransferase" evidence="4">
    <location>
        <begin position="12"/>
        <end position="158"/>
    </location>
</feature>
<dbReference type="Pfam" id="PF13508">
    <property type="entry name" value="Acetyltransf_7"/>
    <property type="match status" value="1"/>
</dbReference>
<gene>
    <name evidence="5" type="ORF">BBN63_33120</name>
</gene>
<evidence type="ECO:0000256" key="2">
    <source>
        <dbReference type="ARBA" id="ARBA00023315"/>
    </source>
</evidence>
<dbReference type="AlphaFoldDB" id="A0A1U9R256"/>
<proteinExistence type="predicted"/>
<name>A0A1U9R256_STRNV</name>
<dbReference type="SUPFAM" id="SSF55729">
    <property type="entry name" value="Acyl-CoA N-acyltransferases (Nat)"/>
    <property type="match status" value="1"/>
</dbReference>
<dbReference type="OrthoDB" id="9805924at2"/>
<keyword evidence="6" id="KW-1185">Reference proteome</keyword>
<organism evidence="5 6">
    <name type="scientific">Streptomyces niveus</name>
    <name type="common">Streptomyces spheroides</name>
    <dbReference type="NCBI Taxonomy" id="193462"/>
    <lineage>
        <taxon>Bacteria</taxon>
        <taxon>Bacillati</taxon>
        <taxon>Actinomycetota</taxon>
        <taxon>Actinomycetes</taxon>
        <taxon>Kitasatosporales</taxon>
        <taxon>Streptomycetaceae</taxon>
        <taxon>Streptomyces</taxon>
    </lineage>
</organism>
<dbReference type="EMBL" id="CP018047">
    <property type="protein sequence ID" value="AQU70303.1"/>
    <property type="molecule type" value="Genomic_DNA"/>
</dbReference>
<dbReference type="CDD" id="cd04301">
    <property type="entry name" value="NAT_SF"/>
    <property type="match status" value="1"/>
</dbReference>
<dbReference type="Gene3D" id="3.40.630.30">
    <property type="match status" value="1"/>
</dbReference>
<evidence type="ECO:0000259" key="4">
    <source>
        <dbReference type="PROSITE" id="PS51186"/>
    </source>
</evidence>
<dbReference type="PROSITE" id="PS51186">
    <property type="entry name" value="GNAT"/>
    <property type="match status" value="1"/>
</dbReference>
<dbReference type="InterPro" id="IPR016181">
    <property type="entry name" value="Acyl_CoA_acyltransferase"/>
</dbReference>
<dbReference type="InterPro" id="IPR000182">
    <property type="entry name" value="GNAT_dom"/>
</dbReference>
<evidence type="ECO:0000313" key="6">
    <source>
        <dbReference type="Proteomes" id="UP000189677"/>
    </source>
</evidence>
<dbReference type="PANTHER" id="PTHR43800">
    <property type="entry name" value="PEPTIDYL-LYSINE N-ACETYLTRANSFERASE YJAB"/>
    <property type="match status" value="1"/>
</dbReference>
<keyword evidence="1" id="KW-0808">Transferase</keyword>
<feature type="compositionally biased region" description="Basic and acidic residues" evidence="3">
    <location>
        <begin position="136"/>
        <end position="159"/>
    </location>
</feature>
<evidence type="ECO:0000313" key="5">
    <source>
        <dbReference type="EMBL" id="AQU70303.1"/>
    </source>
</evidence>
<protein>
    <recommendedName>
        <fullName evidence="4">N-acetyltransferase domain-containing protein</fullName>
    </recommendedName>
</protein>